<keyword evidence="4" id="KW-0560">Oxidoreductase</keyword>
<dbReference type="PANTHER" id="PTHR11748">
    <property type="entry name" value="D-LACTATE DEHYDROGENASE"/>
    <property type="match status" value="1"/>
</dbReference>
<dbReference type="SUPFAM" id="SSF55103">
    <property type="entry name" value="FAD-linked oxidases, C-terminal domain"/>
    <property type="match status" value="1"/>
</dbReference>
<gene>
    <name evidence="6" type="ORF">WH95_04095</name>
</gene>
<keyword evidence="2" id="KW-0285">Flavoprotein</keyword>
<evidence type="ECO:0000313" key="6">
    <source>
        <dbReference type="EMBL" id="KKJ77653.1"/>
    </source>
</evidence>
<evidence type="ECO:0000256" key="3">
    <source>
        <dbReference type="ARBA" id="ARBA00022827"/>
    </source>
</evidence>
<dbReference type="NCBIfam" id="NF008439">
    <property type="entry name" value="PRK11282.1"/>
    <property type="match status" value="1"/>
</dbReference>
<dbReference type="SUPFAM" id="SSF56176">
    <property type="entry name" value="FAD-binding/transporter-associated domain-like"/>
    <property type="match status" value="1"/>
</dbReference>
<keyword evidence="7" id="KW-1185">Reference proteome</keyword>
<reference evidence="6 7" key="1">
    <citation type="submission" date="2015-03" db="EMBL/GenBank/DDBJ databases">
        <title>Genome sequence of Kiloniella sp. P1-1, isolated from the gut microflora of Pacific white shrimp, Penaeus vannamei.</title>
        <authorList>
            <person name="Shao Z."/>
            <person name="Wang L."/>
            <person name="Li X."/>
        </authorList>
    </citation>
    <scope>NUCLEOTIDE SEQUENCE [LARGE SCALE GENOMIC DNA]</scope>
    <source>
        <strain evidence="6 7">P1-1</strain>
    </source>
</reference>
<proteinExistence type="predicted"/>
<sequence>MSHIKPENADQLEEAIKWALSQEEPMEIIGSGSKQKLGRSVKADHQLDVSALTGITMYEPEELVLSARAGTSLIEIQDELIKHKQYMAFEPMDYGALLKGTANAGTIGGMVACNLSGPRRLKAGAARDHFLGFSGVSGRGETFKSGGRVVKNVTGYDLMKLMAGSYGTLAVMSDITIKVLPAPPEENSYALYGLSDEQANKAMSVALNSSCEVSSAAHIPQGIVTRISLGTNDRAITLFRLEGHGPSITYRANKLASLLNDFGKGSLIADPESRTLWQKLRDADILSVSEERSIWRISLPPAQGSTFVEGLKLEDQSEYFYDWAGGLVWLSLTGDHNAAVLRDALKSMGGHATLVRPAKDIEDTESPQHPLDPGEHALMKRIKDNFDPKAILNPGRLYADL</sequence>
<dbReference type="InterPro" id="IPR016166">
    <property type="entry name" value="FAD-bd_PCMH"/>
</dbReference>
<evidence type="ECO:0000256" key="2">
    <source>
        <dbReference type="ARBA" id="ARBA00022630"/>
    </source>
</evidence>
<accession>A0A0M2RDL5</accession>
<evidence type="ECO:0000256" key="4">
    <source>
        <dbReference type="ARBA" id="ARBA00023002"/>
    </source>
</evidence>
<dbReference type="STRING" id="1549748.WH95_04095"/>
<dbReference type="GO" id="GO:0071949">
    <property type="term" value="F:FAD binding"/>
    <property type="evidence" value="ECO:0007669"/>
    <property type="project" value="InterPro"/>
</dbReference>
<dbReference type="RefSeq" id="WP_046503438.1">
    <property type="nucleotide sequence ID" value="NZ_LANI01000003.1"/>
</dbReference>
<dbReference type="PATRIC" id="fig|1549748.8.peg.2296"/>
<dbReference type="InterPro" id="IPR004113">
    <property type="entry name" value="FAD-bd_oxidored_4_C"/>
</dbReference>
<dbReference type="OrthoDB" id="9811557at2"/>
<keyword evidence="3" id="KW-0274">FAD</keyword>
<comment type="cofactor">
    <cofactor evidence="1">
        <name>FAD</name>
        <dbReference type="ChEBI" id="CHEBI:57692"/>
    </cofactor>
</comment>
<organism evidence="6 7">
    <name type="scientific">Kiloniella litopenaei</name>
    <dbReference type="NCBI Taxonomy" id="1549748"/>
    <lineage>
        <taxon>Bacteria</taxon>
        <taxon>Pseudomonadati</taxon>
        <taxon>Pseudomonadota</taxon>
        <taxon>Alphaproteobacteria</taxon>
        <taxon>Rhodospirillales</taxon>
        <taxon>Kiloniellaceae</taxon>
        <taxon>Kiloniella</taxon>
    </lineage>
</organism>
<evidence type="ECO:0000256" key="1">
    <source>
        <dbReference type="ARBA" id="ARBA00001974"/>
    </source>
</evidence>
<dbReference type="Gene3D" id="1.10.45.10">
    <property type="entry name" value="Vanillyl-alcohol Oxidase, Chain A, domain 4"/>
    <property type="match status" value="1"/>
</dbReference>
<protein>
    <recommendedName>
        <fullName evidence="5">FAD-binding PCMH-type domain-containing protein</fullName>
    </recommendedName>
</protein>
<dbReference type="InterPro" id="IPR016169">
    <property type="entry name" value="FAD-bd_PCMH_sub2"/>
</dbReference>
<name>A0A0M2RDL5_9PROT</name>
<feature type="domain" description="FAD-binding PCMH-type" evidence="5">
    <location>
        <begin position="1"/>
        <end position="182"/>
    </location>
</feature>
<dbReference type="InterPro" id="IPR006094">
    <property type="entry name" value="Oxid_FAD_bind_N"/>
</dbReference>
<evidence type="ECO:0000259" key="5">
    <source>
        <dbReference type="PROSITE" id="PS51387"/>
    </source>
</evidence>
<dbReference type="Gene3D" id="3.30.465.10">
    <property type="match status" value="1"/>
</dbReference>
<comment type="caution">
    <text evidence="6">The sequence shown here is derived from an EMBL/GenBank/DDBJ whole genome shotgun (WGS) entry which is preliminary data.</text>
</comment>
<dbReference type="InterPro" id="IPR016171">
    <property type="entry name" value="Vanillyl_alc_oxidase_C-sub2"/>
</dbReference>
<dbReference type="Pfam" id="PF02913">
    <property type="entry name" value="FAD-oxidase_C"/>
    <property type="match status" value="1"/>
</dbReference>
<dbReference type="InterPro" id="IPR036318">
    <property type="entry name" value="FAD-bd_PCMH-like_sf"/>
</dbReference>
<dbReference type="InterPro" id="IPR016164">
    <property type="entry name" value="FAD-linked_Oxase-like_C"/>
</dbReference>
<dbReference type="PROSITE" id="PS51387">
    <property type="entry name" value="FAD_PCMH"/>
    <property type="match status" value="1"/>
</dbReference>
<dbReference type="AlphaFoldDB" id="A0A0M2RDL5"/>
<dbReference type="GO" id="GO:0016491">
    <property type="term" value="F:oxidoreductase activity"/>
    <property type="evidence" value="ECO:0007669"/>
    <property type="project" value="UniProtKB-KW"/>
</dbReference>
<dbReference type="PANTHER" id="PTHR11748:SF103">
    <property type="entry name" value="GLYCOLATE OXIDASE SUBUNIT GLCE"/>
    <property type="match status" value="1"/>
</dbReference>
<dbReference type="Proteomes" id="UP000034491">
    <property type="component" value="Unassembled WGS sequence"/>
</dbReference>
<dbReference type="Pfam" id="PF01565">
    <property type="entry name" value="FAD_binding_4"/>
    <property type="match status" value="1"/>
</dbReference>
<dbReference type="EMBL" id="LANI01000003">
    <property type="protein sequence ID" value="KKJ77653.1"/>
    <property type="molecule type" value="Genomic_DNA"/>
</dbReference>
<evidence type="ECO:0000313" key="7">
    <source>
        <dbReference type="Proteomes" id="UP000034491"/>
    </source>
</evidence>